<dbReference type="AlphaFoldDB" id="F6ESB9"/>
<protein>
    <submittedName>
        <fullName evidence="2">Uncharacterized protein</fullName>
    </submittedName>
</protein>
<gene>
    <name evidence="2" type="ordered locus">AS9A_P10023</name>
</gene>
<reference evidence="2 3" key="1">
    <citation type="journal article" date="2011" name="J. Bacteriol.">
        <title>Complete genome sequence of Amycolicicoccus subflavus DQS3-9A1T, an actinomycete isolated from crude oil-polluted soil.</title>
        <authorList>
            <person name="Cai M."/>
            <person name="Chen W.M."/>
            <person name="Nie Y."/>
            <person name="Chi C.Q."/>
            <person name="Wang Y.N."/>
            <person name="Tang Y.Q."/>
            <person name="Li G.Y."/>
            <person name="Wu X.L."/>
        </authorList>
    </citation>
    <scope>NUCLEOTIDE SEQUENCE [LARGE SCALE GENOMIC DNA]</scope>
    <source>
        <strain evidence="3">DSM 45089 / DQS3-9A1</strain>
        <plasmid evidence="2 3">pAS9A-1</plasmid>
    </source>
</reference>
<proteinExistence type="predicted"/>
<dbReference type="KEGG" id="asd:AS9A_P10023"/>
<geneLocation type="plasmid" evidence="2 3">
    <name>pAS9A-1</name>
</geneLocation>
<dbReference type="EMBL" id="CP002787">
    <property type="protein sequence ID" value="AEF43040.1"/>
    <property type="molecule type" value="Genomic_DNA"/>
</dbReference>
<accession>F6ESB9</accession>
<evidence type="ECO:0000313" key="3">
    <source>
        <dbReference type="Proteomes" id="UP000009235"/>
    </source>
</evidence>
<sequence>MLGVITRQRVPALPGTIHRRDLTSQIRIPITRVQHVQRHHDPHSNRHRPKNTQSANGV</sequence>
<keyword evidence="2" id="KW-0614">Plasmid</keyword>
<evidence type="ECO:0000256" key="1">
    <source>
        <dbReference type="SAM" id="MobiDB-lite"/>
    </source>
</evidence>
<feature type="compositionally biased region" description="Basic residues" evidence="1">
    <location>
        <begin position="35"/>
        <end position="50"/>
    </location>
</feature>
<evidence type="ECO:0000313" key="2">
    <source>
        <dbReference type="EMBL" id="AEF43040.1"/>
    </source>
</evidence>
<keyword evidence="3" id="KW-1185">Reference proteome</keyword>
<dbReference type="Proteomes" id="UP000009235">
    <property type="component" value="Plasmid pAS9A-1"/>
</dbReference>
<organism evidence="2 3">
    <name type="scientific">Hoyosella subflava (strain DSM 45089 / JCM 17490 / NBRC 109087 / DQS3-9A1)</name>
    <name type="common">Amycolicicoccus subflavus</name>
    <dbReference type="NCBI Taxonomy" id="443218"/>
    <lineage>
        <taxon>Bacteria</taxon>
        <taxon>Bacillati</taxon>
        <taxon>Actinomycetota</taxon>
        <taxon>Actinomycetes</taxon>
        <taxon>Mycobacteriales</taxon>
        <taxon>Hoyosellaceae</taxon>
        <taxon>Hoyosella</taxon>
    </lineage>
</organism>
<feature type="region of interest" description="Disordered" evidence="1">
    <location>
        <begin position="33"/>
        <end position="58"/>
    </location>
</feature>
<dbReference type="HOGENOM" id="CLU_2969163_0_0_11"/>
<name>F6ESB9_HOYSD</name>